<accession>A0A974L1C3</accession>
<dbReference type="Gene3D" id="3.40.91.30">
    <property type="match status" value="1"/>
</dbReference>
<reference evidence="1 2" key="1">
    <citation type="journal article" date="2016" name="Front. Microbiol.">
        <title>Comprehensive Phylogenetic Analysis of Bovine Non-aureus Staphylococci Species Based on Whole-Genome Sequencing.</title>
        <authorList>
            <person name="Naushad S."/>
            <person name="Barkema H.W."/>
            <person name="Luby C."/>
            <person name="Condas L.A."/>
            <person name="Nobrega D.B."/>
            <person name="Carson D.A."/>
            <person name="De Buck J."/>
        </authorList>
    </citation>
    <scope>NUCLEOTIDE SEQUENCE [LARGE SCALE GENOMIC DNA]</scope>
    <source>
        <strain evidence="1 2">SNUC 5336</strain>
    </source>
</reference>
<dbReference type="Proteomes" id="UP000241540">
    <property type="component" value="Unassembled WGS sequence"/>
</dbReference>
<dbReference type="AlphaFoldDB" id="A0A974L1C3"/>
<dbReference type="Pfam" id="PF06356">
    <property type="entry name" value="DUF1064"/>
    <property type="match status" value="1"/>
</dbReference>
<name>A0A974L1C3_STAHO</name>
<evidence type="ECO:0000313" key="2">
    <source>
        <dbReference type="Proteomes" id="UP000241540"/>
    </source>
</evidence>
<proteinExistence type="predicted"/>
<gene>
    <name evidence="1" type="ORF">BUZ51_00160</name>
</gene>
<organism evidence="1 2">
    <name type="scientific">Staphylococcus hominis</name>
    <dbReference type="NCBI Taxonomy" id="1290"/>
    <lineage>
        <taxon>Bacteria</taxon>
        <taxon>Bacillati</taxon>
        <taxon>Bacillota</taxon>
        <taxon>Bacilli</taxon>
        <taxon>Bacillales</taxon>
        <taxon>Staphylococcaceae</taxon>
        <taxon>Staphylococcus</taxon>
    </lineage>
</organism>
<dbReference type="EMBL" id="PZHX01000001">
    <property type="protein sequence ID" value="PTK32229.1"/>
    <property type="molecule type" value="Genomic_DNA"/>
</dbReference>
<sequence length="140" mass="16765">MSKYNAKKIQYKGVVFDSKVECDYYQYLEHNLGKGYDRIELQPRYELIPKIDKQRKTEYIADFALFKDDVVVEVIDVKGMPTEVAKLKAKMFRHKYPKIKLTWICKAPKYTGLEWITYEELIKVRRKRKKEKMKNGNSQS</sequence>
<evidence type="ECO:0000313" key="1">
    <source>
        <dbReference type="EMBL" id="PTK32229.1"/>
    </source>
</evidence>
<dbReference type="RefSeq" id="WP_107639838.1">
    <property type="nucleotide sequence ID" value="NZ_PZHX01000001.1"/>
</dbReference>
<comment type="caution">
    <text evidence="1">The sequence shown here is derived from an EMBL/GenBank/DDBJ whole genome shotgun (WGS) entry which is preliminary data.</text>
</comment>
<protein>
    <recommendedName>
        <fullName evidence="3">DUF1064 domain-containing protein</fullName>
    </recommendedName>
</protein>
<dbReference type="InterPro" id="IPR009414">
    <property type="entry name" value="DUF1064"/>
</dbReference>
<evidence type="ECO:0008006" key="3">
    <source>
        <dbReference type="Google" id="ProtNLM"/>
    </source>
</evidence>